<keyword evidence="2" id="KW-0808">Transferase</keyword>
<keyword evidence="3" id="KW-1185">Reference proteome</keyword>
<dbReference type="GeneID" id="18266303"/>
<dbReference type="RefSeq" id="YP_009001177.1">
    <property type="nucleotide sequence ID" value="NC_023423.1"/>
</dbReference>
<accession>W5S685</accession>
<feature type="region of interest" description="Disordered" evidence="1">
    <location>
        <begin position="533"/>
        <end position="555"/>
    </location>
</feature>
<proteinExistence type="predicted"/>
<sequence>MFAQASPSVSSSVSNLDKVSQLLGVPISRHWSKADSNEDLELYHFAPEADVSQYGSVRGVVVDPVENVIVARSYDYTPTLTADKILLDDNQGLSVVDDEGKLHLVEKDKFFFRRGFEGTIMRVFKHKGKVYHSSHRRLDTYRSRWGTSPPFLQIYQDLGGPKDEELFNPEMDFSPHCHVFLMVHPSLLNASLQVMDSGYIVYLGSLKMWGEDKFVGKKIDWELHRPSCVSSLPEEISSPFLLAPPESSLEEANLHLEKGWNGVDGEFIIIYIVPEKETESRMPHLLKVASTSYQNRSSVRNNDPNIYHRFVEMSSDATGLAKNFTKTYGGPEKTTLRQRLELIRSSFALSLPLHMRAETVDFVSRLQTDRDDLSYWLTGLLWQGMEEIENSKKLPKRIPQILSTFRKRNLPKSIVRSKISVTLVHEDGTSLYQMIKFMKKWKKEKERREALAKTEEETPVEKKCEDTKLVPLSVTKTRIEKKPRIAKNRVIKGEGFVVDLGAINSIIEAEMEGIYQAKLAAAKKEWMRDLKKREAMSKKWREKREKKNQDASSTN</sequence>
<dbReference type="Proteomes" id="UP000202176">
    <property type="component" value="Segment"/>
</dbReference>
<name>W5S685_9VIRU</name>
<gene>
    <name evidence="2" type="ORF">pv_275</name>
</gene>
<dbReference type="GO" id="GO:0016301">
    <property type="term" value="F:kinase activity"/>
    <property type="evidence" value="ECO:0007669"/>
    <property type="project" value="UniProtKB-KW"/>
</dbReference>
<dbReference type="KEGG" id="vg:18266303"/>
<evidence type="ECO:0000313" key="2">
    <source>
        <dbReference type="EMBL" id="AHH01842.1"/>
    </source>
</evidence>
<evidence type="ECO:0000256" key="1">
    <source>
        <dbReference type="SAM" id="MobiDB-lite"/>
    </source>
</evidence>
<keyword evidence="2" id="KW-0418">Kinase</keyword>
<dbReference type="EMBL" id="KF740664">
    <property type="protein sequence ID" value="AHH01842.1"/>
    <property type="molecule type" value="Genomic_DNA"/>
</dbReference>
<protein>
    <submittedName>
        <fullName evidence="2">Putative polynucleotide kinase</fullName>
    </submittedName>
</protein>
<feature type="compositionally biased region" description="Basic and acidic residues" evidence="1">
    <location>
        <begin position="533"/>
        <end position="549"/>
    </location>
</feature>
<organism evidence="2 3">
    <name type="scientific">Pithovirus sibericum</name>
    <dbReference type="NCBI Taxonomy" id="1450746"/>
    <lineage>
        <taxon>Viruses</taxon>
        <taxon>Pithoviruses</taxon>
        <taxon>Orthopithovirinae</taxon>
        <taxon>Alphapithovirus</taxon>
        <taxon>Alphapithovirus sibericum</taxon>
    </lineage>
</organism>
<evidence type="ECO:0000313" key="3">
    <source>
        <dbReference type="Proteomes" id="UP000202176"/>
    </source>
</evidence>
<dbReference type="OrthoDB" id="20023at10239"/>
<reference evidence="2 3" key="1">
    <citation type="journal article" date="2014" name="Proc. Natl. Acad. Sci. U.S.A.">
        <title>Thirty-thousand-year-old distant relative of giant icosahedral DNA viruses with a pandoravirus morphology.</title>
        <authorList>
            <person name="Legendre M."/>
            <person name="Bartoli J."/>
            <person name="Shmakova L."/>
            <person name="Jeudy S."/>
            <person name="Labadie K."/>
            <person name="Adrait A."/>
            <person name="Lescot M."/>
            <person name="Poirot O."/>
            <person name="Bertaux L."/>
            <person name="Bruley C."/>
            <person name="Coute Y."/>
            <person name="Rivkina E."/>
            <person name="Abergel C."/>
            <person name="Claverie J.M."/>
        </authorList>
    </citation>
    <scope>NUCLEOTIDE SEQUENCE [LARGE SCALE GENOMIC DNA]</scope>
    <source>
        <strain evidence="2">P1084-T</strain>
    </source>
</reference>